<dbReference type="SUPFAM" id="SSF57850">
    <property type="entry name" value="RING/U-box"/>
    <property type="match status" value="1"/>
</dbReference>
<feature type="domain" description="RING-type" evidence="6">
    <location>
        <begin position="5"/>
        <end position="46"/>
    </location>
</feature>
<dbReference type="KEGG" id="csol:105365985"/>
<dbReference type="Pfam" id="PF13639">
    <property type="entry name" value="zf-RING_2"/>
    <property type="match status" value="1"/>
</dbReference>
<reference evidence="8" key="1">
    <citation type="submission" date="2025-08" db="UniProtKB">
        <authorList>
            <consortium name="RefSeq"/>
        </authorList>
    </citation>
    <scope>IDENTIFICATION</scope>
</reference>
<feature type="coiled-coil region" evidence="4">
    <location>
        <begin position="199"/>
        <end position="258"/>
    </location>
</feature>
<dbReference type="InterPro" id="IPR013083">
    <property type="entry name" value="Znf_RING/FYVE/PHD"/>
</dbReference>
<evidence type="ECO:0000256" key="3">
    <source>
        <dbReference type="PROSITE-ProRule" id="PRU00175"/>
    </source>
</evidence>
<dbReference type="GO" id="GO:0031297">
    <property type="term" value="P:replication fork processing"/>
    <property type="evidence" value="ECO:0007669"/>
    <property type="project" value="TreeGrafter"/>
</dbReference>
<evidence type="ECO:0000256" key="2">
    <source>
        <dbReference type="ARBA" id="ARBA00022833"/>
    </source>
</evidence>
<keyword evidence="1 3" id="KW-0863">Zinc-finger</keyword>
<dbReference type="PANTHER" id="PTHR46569">
    <property type="entry name" value="E3 UBIQUITIN-PROTEIN LIGASE TRAIP"/>
    <property type="match status" value="1"/>
</dbReference>
<protein>
    <submittedName>
        <fullName evidence="8">E3 ubiquitin-protein ligase TRAIP</fullName>
    </submittedName>
</protein>
<dbReference type="Gene3D" id="3.30.40.10">
    <property type="entry name" value="Zinc/RING finger domain, C3HC4 (zinc finger)"/>
    <property type="match status" value="1"/>
</dbReference>
<dbReference type="AlphaFoldDB" id="A0AAJ6YQZ4"/>
<dbReference type="CTD" id="37083"/>
<dbReference type="PROSITE" id="PS50089">
    <property type="entry name" value="ZF_RING_2"/>
    <property type="match status" value="1"/>
</dbReference>
<feature type="compositionally biased region" description="Low complexity" evidence="5">
    <location>
        <begin position="353"/>
        <end position="365"/>
    </location>
</feature>
<dbReference type="GO" id="GO:0016567">
    <property type="term" value="P:protein ubiquitination"/>
    <property type="evidence" value="ECO:0007669"/>
    <property type="project" value="TreeGrafter"/>
</dbReference>
<dbReference type="GO" id="GO:0005634">
    <property type="term" value="C:nucleus"/>
    <property type="evidence" value="ECO:0007669"/>
    <property type="project" value="TreeGrafter"/>
</dbReference>
<dbReference type="GeneID" id="105365985"/>
<dbReference type="RefSeq" id="XP_011502587.1">
    <property type="nucleotide sequence ID" value="XM_011504285.1"/>
</dbReference>
<evidence type="ECO:0000313" key="7">
    <source>
        <dbReference type="Proteomes" id="UP000695007"/>
    </source>
</evidence>
<dbReference type="Proteomes" id="UP000695007">
    <property type="component" value="Unplaced"/>
</dbReference>
<feature type="coiled-coil region" evidence="4">
    <location>
        <begin position="92"/>
        <end position="119"/>
    </location>
</feature>
<dbReference type="InterPro" id="IPR052639">
    <property type="entry name" value="TRAIP_ubiq-protein_ligase"/>
</dbReference>
<evidence type="ECO:0000256" key="4">
    <source>
        <dbReference type="SAM" id="Coils"/>
    </source>
</evidence>
<dbReference type="GO" id="GO:0090734">
    <property type="term" value="C:site of DNA damage"/>
    <property type="evidence" value="ECO:0007669"/>
    <property type="project" value="TreeGrafter"/>
</dbReference>
<evidence type="ECO:0000313" key="8">
    <source>
        <dbReference type="RefSeq" id="XP_011502587.1"/>
    </source>
</evidence>
<keyword evidence="1 3" id="KW-0479">Metal-binding</keyword>
<feature type="region of interest" description="Disordered" evidence="5">
    <location>
        <begin position="262"/>
        <end position="300"/>
    </location>
</feature>
<dbReference type="PANTHER" id="PTHR46569:SF1">
    <property type="entry name" value="E3 UBIQUITIN-PROTEIN LIGASE RFWD3-RELATED"/>
    <property type="match status" value="1"/>
</dbReference>
<evidence type="ECO:0000259" key="6">
    <source>
        <dbReference type="PROSITE" id="PS50089"/>
    </source>
</evidence>
<evidence type="ECO:0000256" key="1">
    <source>
        <dbReference type="ARBA" id="ARBA00022771"/>
    </source>
</evidence>
<gene>
    <name evidence="8" type="primary">LOC105365985</name>
</gene>
<feature type="region of interest" description="Disordered" evidence="5">
    <location>
        <begin position="350"/>
        <end position="370"/>
    </location>
</feature>
<organism evidence="7 8">
    <name type="scientific">Ceratosolen solmsi marchali</name>
    <dbReference type="NCBI Taxonomy" id="326594"/>
    <lineage>
        <taxon>Eukaryota</taxon>
        <taxon>Metazoa</taxon>
        <taxon>Ecdysozoa</taxon>
        <taxon>Arthropoda</taxon>
        <taxon>Hexapoda</taxon>
        <taxon>Insecta</taxon>
        <taxon>Pterygota</taxon>
        <taxon>Neoptera</taxon>
        <taxon>Endopterygota</taxon>
        <taxon>Hymenoptera</taxon>
        <taxon>Apocrita</taxon>
        <taxon>Proctotrupomorpha</taxon>
        <taxon>Chalcidoidea</taxon>
        <taxon>Agaonidae</taxon>
        <taxon>Agaoninae</taxon>
        <taxon>Ceratosolen</taxon>
    </lineage>
</organism>
<dbReference type="GO" id="GO:0008270">
    <property type="term" value="F:zinc ion binding"/>
    <property type="evidence" value="ECO:0007669"/>
    <property type="project" value="UniProtKB-KW"/>
</dbReference>
<dbReference type="GO" id="GO:0061630">
    <property type="term" value="F:ubiquitin protein ligase activity"/>
    <property type="evidence" value="ECO:0007669"/>
    <property type="project" value="TreeGrafter"/>
</dbReference>
<keyword evidence="7" id="KW-1185">Reference proteome</keyword>
<sequence>MNISCAICHDELEKCNDIFGTPCGHVFHFPCLILWLEKAQTCPQCRRKVKRDSITRLYFNFSNTEIVKEDSFTLQQKVDTLSFQIKLKETEYKNCSEENVVLKRQNSGLRDEVKKTESEINQKNSVIYALKEQSQYFKRKCQDFEKIQEEKIKLENKLETYENVKILVCSTSEEVDKMLSRTTDIPTFCTYISIMKRELSTSLEKRKELRSTVKTLQQRLQTLKMEKNSFSQNYTKQIEQLENELSLCQNEKGMLQKRLGELESKDKNSDNLLDEASKPCSENVSSRKRESVEATDIDSVSSKKFQGGTTIMVSSVTKKTKENEENSPYLPTKSKSILALKSQASQRSTFPIKSKQLSSKKSSSLNYNSEQDSDTVFDGFGGHSKMDVFPISNPTSNKLKRPANQLSKNKKIKLNFGGNKQLDDYIINLT</sequence>
<proteinExistence type="predicted"/>
<keyword evidence="4" id="KW-0175">Coiled coil</keyword>
<dbReference type="InterPro" id="IPR001841">
    <property type="entry name" value="Znf_RING"/>
</dbReference>
<evidence type="ECO:0000256" key="5">
    <source>
        <dbReference type="SAM" id="MobiDB-lite"/>
    </source>
</evidence>
<name>A0AAJ6YQZ4_9HYME</name>
<dbReference type="SMART" id="SM00184">
    <property type="entry name" value="RING"/>
    <property type="match status" value="1"/>
</dbReference>
<accession>A0AAJ6YQZ4</accession>
<keyword evidence="2" id="KW-0862">Zinc</keyword>